<dbReference type="GO" id="GO:0005737">
    <property type="term" value="C:cytoplasm"/>
    <property type="evidence" value="ECO:0007669"/>
    <property type="project" value="TreeGrafter"/>
</dbReference>
<feature type="region of interest" description="Disordered" evidence="1">
    <location>
        <begin position="1"/>
        <end position="280"/>
    </location>
</feature>
<feature type="compositionally biased region" description="Basic and acidic residues" evidence="1">
    <location>
        <begin position="176"/>
        <end position="186"/>
    </location>
</feature>
<feature type="compositionally biased region" description="Polar residues" evidence="1">
    <location>
        <begin position="24"/>
        <end position="35"/>
    </location>
</feature>
<organism evidence="3 4">
    <name type="scientific">Periconia macrospinosa</name>
    <dbReference type="NCBI Taxonomy" id="97972"/>
    <lineage>
        <taxon>Eukaryota</taxon>
        <taxon>Fungi</taxon>
        <taxon>Dikarya</taxon>
        <taxon>Ascomycota</taxon>
        <taxon>Pezizomycotina</taxon>
        <taxon>Dothideomycetes</taxon>
        <taxon>Pleosporomycetidae</taxon>
        <taxon>Pleosporales</taxon>
        <taxon>Massarineae</taxon>
        <taxon>Periconiaceae</taxon>
        <taxon>Periconia</taxon>
    </lineage>
</organism>
<gene>
    <name evidence="3" type="ORF">DM02DRAFT_366632</name>
</gene>
<protein>
    <recommendedName>
        <fullName evidence="2">Transglutaminase-like domain-containing protein</fullName>
    </recommendedName>
</protein>
<evidence type="ECO:0000313" key="4">
    <source>
        <dbReference type="Proteomes" id="UP000244855"/>
    </source>
</evidence>
<evidence type="ECO:0000313" key="3">
    <source>
        <dbReference type="EMBL" id="PVI01054.1"/>
    </source>
</evidence>
<feature type="compositionally biased region" description="Polar residues" evidence="1">
    <location>
        <begin position="58"/>
        <end position="89"/>
    </location>
</feature>
<dbReference type="STRING" id="97972.A0A2V1DUV7"/>
<dbReference type="Pfam" id="PF01841">
    <property type="entry name" value="Transglut_core"/>
    <property type="match status" value="1"/>
</dbReference>
<dbReference type="PANTHER" id="PTHR46333:SF5">
    <property type="entry name" value="TRANSGLUTAMINASE-LIKE DOMAIN-CONTAINING PROTEIN"/>
    <property type="match status" value="1"/>
</dbReference>
<evidence type="ECO:0000259" key="2">
    <source>
        <dbReference type="SMART" id="SM00460"/>
    </source>
</evidence>
<dbReference type="PANTHER" id="PTHR46333">
    <property type="entry name" value="CYTOKINESIS PROTEIN 3"/>
    <property type="match status" value="1"/>
</dbReference>
<sequence>MADATQSIKSRIAALNIEQVHAPSPTSRPTYSYDQAQAKKKPPPPPPGQRPSVPLRHQTVNNPPIQSNGPSSTRTIGNQPANGNTPTQSPALPPRLPPRNNAKKPPPLPARQPSQPTLRKQESSESIATMASGNSDVSNLTLGSAVLDRTTSNDGKRFQIRAPPFDPSKLPPLPARKQEDAKEMSATRRAMTSTRTSKSPIALPPTLPSRPAVPARSQTMAQEARKLPPAPRKSALEWGMNKATETPPPLPAARPALRGEAGNGAPPPVPLSSRPNLDAIMASKPKPGARPIVSAQNSGCLICRDFSAPDHHAAQFPRQTLPSSDAGWLAAQLTAPFSSHTDKARAIFTWLHHNIDYDCHSFFSGNISPSTPERTIKTGLAVCEGYAGLFAALALKAGLEAMVVMGHGKGAGHTPAEPGAPLPKFDGNHAWNAFRLDDGQWKLIDPCWGAGNVGCDNNYNRCFNPSNFTKSNIDFGYTHYPEDNAYLFREDGRISTWEEYCMDDAGGRVQIYGSPASELGVATRSFQPSQLHIKVCDPRLPPTIRFSFAVNCAHWDHERNGKGKPYIMTLNVGGRDGRNSQQLPFNTDGKVWWLDVDRTELGAPGQKINVCYVTHFAGKDGRGLSLATYKAKKGKVAQQWSSACMWELV</sequence>
<dbReference type="InterPro" id="IPR052557">
    <property type="entry name" value="CAP/Cytokinesis_protein"/>
</dbReference>
<proteinExistence type="predicted"/>
<feature type="compositionally biased region" description="Polar residues" evidence="1">
    <location>
        <begin position="124"/>
        <end position="142"/>
    </location>
</feature>
<dbReference type="Proteomes" id="UP000244855">
    <property type="component" value="Unassembled WGS sequence"/>
</dbReference>
<dbReference type="EMBL" id="KZ805363">
    <property type="protein sequence ID" value="PVI01054.1"/>
    <property type="molecule type" value="Genomic_DNA"/>
</dbReference>
<reference evidence="3 4" key="1">
    <citation type="journal article" date="2018" name="Sci. Rep.">
        <title>Comparative genomics provides insights into the lifestyle and reveals functional heterogeneity of dark septate endophytic fungi.</title>
        <authorList>
            <person name="Knapp D.G."/>
            <person name="Nemeth J.B."/>
            <person name="Barry K."/>
            <person name="Hainaut M."/>
            <person name="Henrissat B."/>
            <person name="Johnson J."/>
            <person name="Kuo A."/>
            <person name="Lim J.H.P."/>
            <person name="Lipzen A."/>
            <person name="Nolan M."/>
            <person name="Ohm R.A."/>
            <person name="Tamas L."/>
            <person name="Grigoriev I.V."/>
            <person name="Spatafora J.W."/>
            <person name="Nagy L.G."/>
            <person name="Kovacs G.M."/>
        </authorList>
    </citation>
    <scope>NUCLEOTIDE SEQUENCE [LARGE SCALE GENOMIC DNA]</scope>
    <source>
        <strain evidence="3 4">DSE2036</strain>
    </source>
</reference>
<feature type="domain" description="Transglutaminase-like" evidence="2">
    <location>
        <begin position="375"/>
        <end position="448"/>
    </location>
</feature>
<dbReference type="InterPro" id="IPR038765">
    <property type="entry name" value="Papain-like_cys_pep_sf"/>
</dbReference>
<name>A0A2V1DUV7_9PLEO</name>
<dbReference type="OrthoDB" id="6129702at2759"/>
<accession>A0A2V1DUV7</accession>
<dbReference type="InterPro" id="IPR002931">
    <property type="entry name" value="Transglutaminase-like"/>
</dbReference>
<feature type="compositionally biased region" description="Low complexity" evidence="1">
    <location>
        <begin position="187"/>
        <end position="197"/>
    </location>
</feature>
<keyword evidence="4" id="KW-1185">Reference proteome</keyword>
<dbReference type="AlphaFoldDB" id="A0A2V1DUV7"/>
<dbReference type="SUPFAM" id="SSF54001">
    <property type="entry name" value="Cysteine proteinases"/>
    <property type="match status" value="1"/>
</dbReference>
<feature type="compositionally biased region" description="Pro residues" evidence="1">
    <location>
        <begin position="164"/>
        <end position="174"/>
    </location>
</feature>
<dbReference type="Gene3D" id="3.10.620.30">
    <property type="match status" value="1"/>
</dbReference>
<dbReference type="SMART" id="SM00460">
    <property type="entry name" value="TGc"/>
    <property type="match status" value="1"/>
</dbReference>
<evidence type="ECO:0000256" key="1">
    <source>
        <dbReference type="SAM" id="MobiDB-lite"/>
    </source>
</evidence>